<dbReference type="AlphaFoldDB" id="J3MEA1"/>
<keyword evidence="2" id="KW-1185">Reference proteome</keyword>
<reference evidence="1" key="1">
    <citation type="journal article" date="2013" name="Nat. Commun.">
        <title>Whole-genome sequencing of Oryza brachyantha reveals mechanisms underlying Oryza genome evolution.</title>
        <authorList>
            <person name="Chen J."/>
            <person name="Huang Q."/>
            <person name="Gao D."/>
            <person name="Wang J."/>
            <person name="Lang Y."/>
            <person name="Liu T."/>
            <person name="Li B."/>
            <person name="Bai Z."/>
            <person name="Luis Goicoechea J."/>
            <person name="Liang C."/>
            <person name="Chen C."/>
            <person name="Zhang W."/>
            <person name="Sun S."/>
            <person name="Liao Y."/>
            <person name="Zhang X."/>
            <person name="Yang L."/>
            <person name="Song C."/>
            <person name="Wang M."/>
            <person name="Shi J."/>
            <person name="Liu G."/>
            <person name="Liu J."/>
            <person name="Zhou H."/>
            <person name="Zhou W."/>
            <person name="Yu Q."/>
            <person name="An N."/>
            <person name="Chen Y."/>
            <person name="Cai Q."/>
            <person name="Wang B."/>
            <person name="Liu B."/>
            <person name="Min J."/>
            <person name="Huang Y."/>
            <person name="Wu H."/>
            <person name="Li Z."/>
            <person name="Zhang Y."/>
            <person name="Yin Y."/>
            <person name="Song W."/>
            <person name="Jiang J."/>
            <person name="Jackson S.A."/>
            <person name="Wing R.A."/>
            <person name="Wang J."/>
            <person name="Chen M."/>
        </authorList>
    </citation>
    <scope>NUCLEOTIDE SEQUENCE [LARGE SCALE GENOMIC DNA]</scope>
    <source>
        <strain evidence="1">cv. IRGC 101232</strain>
    </source>
</reference>
<evidence type="ECO:0000313" key="1">
    <source>
        <dbReference type="EnsemblPlants" id="OB06G23450.1"/>
    </source>
</evidence>
<dbReference type="Proteomes" id="UP000006038">
    <property type="component" value="Chromosome 6"/>
</dbReference>
<dbReference type="HOGENOM" id="CLU_2678296_0_0_1"/>
<organism evidence="1">
    <name type="scientific">Oryza brachyantha</name>
    <name type="common">malo sina</name>
    <dbReference type="NCBI Taxonomy" id="4533"/>
    <lineage>
        <taxon>Eukaryota</taxon>
        <taxon>Viridiplantae</taxon>
        <taxon>Streptophyta</taxon>
        <taxon>Embryophyta</taxon>
        <taxon>Tracheophyta</taxon>
        <taxon>Spermatophyta</taxon>
        <taxon>Magnoliopsida</taxon>
        <taxon>Liliopsida</taxon>
        <taxon>Poales</taxon>
        <taxon>Poaceae</taxon>
        <taxon>BOP clade</taxon>
        <taxon>Oryzoideae</taxon>
        <taxon>Oryzeae</taxon>
        <taxon>Oryzinae</taxon>
        <taxon>Oryza</taxon>
    </lineage>
</organism>
<sequence length="75" mass="8485">MDGVELLIVSTEMGTIGGRLKHHLESSWLLFVIRGTSKVPVYIETNAYNSSHRYLLCGLGWKIISTYLIMLDSQQ</sequence>
<protein>
    <submittedName>
        <fullName evidence="1">Uncharacterized protein</fullName>
    </submittedName>
</protein>
<proteinExistence type="predicted"/>
<evidence type="ECO:0000313" key="2">
    <source>
        <dbReference type="Proteomes" id="UP000006038"/>
    </source>
</evidence>
<reference evidence="1" key="2">
    <citation type="submission" date="2013-04" db="UniProtKB">
        <authorList>
            <consortium name="EnsemblPlants"/>
        </authorList>
    </citation>
    <scope>IDENTIFICATION</scope>
</reference>
<accession>J3MEA1</accession>
<name>J3MEA1_ORYBR</name>
<dbReference type="Gramene" id="OB06G23450.1">
    <property type="protein sequence ID" value="OB06G23450.1"/>
    <property type="gene ID" value="OB06G23450"/>
</dbReference>
<dbReference type="EnsemblPlants" id="OB06G23450.1">
    <property type="protein sequence ID" value="OB06G23450.1"/>
    <property type="gene ID" value="OB06G23450"/>
</dbReference>